<evidence type="ECO:0000256" key="2">
    <source>
        <dbReference type="ARBA" id="ARBA00004429"/>
    </source>
</evidence>
<keyword evidence="4" id="KW-1003">Cell membrane</keyword>
<keyword evidence="6 10" id="KW-0812">Transmembrane</keyword>
<evidence type="ECO:0000256" key="8">
    <source>
        <dbReference type="ARBA" id="ARBA00023136"/>
    </source>
</evidence>
<evidence type="ECO:0000256" key="9">
    <source>
        <dbReference type="ARBA" id="ARBA00023244"/>
    </source>
</evidence>
<feature type="domain" description="HemY N-terminal" evidence="11">
    <location>
        <begin position="26"/>
        <end position="132"/>
    </location>
</feature>
<sequence length="421" mass="48044">MFRTLFLMLLLLAGLIAGPYISGNQGYVRIETAATVIEMSIVMLVVFFVVAMAVVYLLEWIFIKICRMSSGAYNWFSTRKHKKAKQETLEGLMRMSEGNYSKAEKLFSKNAKYADEPVLNLIKAAEAAQQNGDDLAANKYLIKATEIAGTNNLAVELARTRILLQQGKLPAARTAIDSLLELAPHNDEVLRLAIQIYKELKAYVALDRLLSDIGQRNFLTATEYADLEHFVDDGLQNERLQEDGQEGLLIWWENQPNRRRKSVYSRVGVIKRLIDSDDHQSAEQIALETLKKFEDEQLQGLFTQLTRLQVASDSKFVKVLTKRANKASVKYTDDYARVLGYIYTRNNEYEKAKLQFELLLAHDECLPDDRIMALYVAEQTNDYILANRIREENLKQVNMEALPKTNEVFALPENIDNVKSI</sequence>
<proteinExistence type="predicted"/>
<dbReference type="NCBIfam" id="TIGR00540">
    <property type="entry name" value="TPR_hemY_coli"/>
    <property type="match status" value="1"/>
</dbReference>
<keyword evidence="13" id="KW-1185">Reference proteome</keyword>
<evidence type="ECO:0000256" key="4">
    <source>
        <dbReference type="ARBA" id="ARBA00022475"/>
    </source>
</evidence>
<evidence type="ECO:0000256" key="10">
    <source>
        <dbReference type="SAM" id="Phobius"/>
    </source>
</evidence>
<dbReference type="Gene3D" id="1.25.40.10">
    <property type="entry name" value="Tetratricopeptide repeat domain"/>
    <property type="match status" value="1"/>
</dbReference>
<evidence type="ECO:0000259" key="11">
    <source>
        <dbReference type="Pfam" id="PF07219"/>
    </source>
</evidence>
<dbReference type="GO" id="GO:0042168">
    <property type="term" value="P:heme metabolic process"/>
    <property type="evidence" value="ECO:0007669"/>
    <property type="project" value="InterPro"/>
</dbReference>
<dbReference type="SUPFAM" id="SSF48452">
    <property type="entry name" value="TPR-like"/>
    <property type="match status" value="1"/>
</dbReference>
<name>A0A7D5HSY9_9PAST</name>
<evidence type="ECO:0000313" key="13">
    <source>
        <dbReference type="Proteomes" id="UP000509660"/>
    </source>
</evidence>
<comment type="subcellular location">
    <subcellularLocation>
        <location evidence="2">Cell inner membrane</location>
        <topology evidence="2">Multi-pass membrane protein</topology>
    </subcellularLocation>
</comment>
<keyword evidence="8 10" id="KW-0472">Membrane</keyword>
<evidence type="ECO:0000256" key="1">
    <source>
        <dbReference type="ARBA" id="ARBA00002962"/>
    </source>
</evidence>
<dbReference type="RefSeq" id="WP_176809783.1">
    <property type="nucleotide sequence ID" value="NZ_CP055306.1"/>
</dbReference>
<accession>A0A7D5HSY9</accession>
<gene>
    <name evidence="12" type="ORF">HV559_05630</name>
</gene>
<dbReference type="Pfam" id="PF07219">
    <property type="entry name" value="HemY_N"/>
    <property type="match status" value="1"/>
</dbReference>
<reference evidence="12 13" key="1">
    <citation type="submission" date="2020-06" db="EMBL/GenBank/DDBJ databases">
        <title>Mannheimia pernigra sp. nov. isolated from bovine respiratory tract.</title>
        <authorList>
            <person name="Kuhnert P."/>
            <person name="Akarsu-Egger H."/>
        </authorList>
    </citation>
    <scope>NUCLEOTIDE SEQUENCE [LARGE SCALE GENOMIC DNA]</scope>
    <source>
        <strain evidence="12 13">BNO311</strain>
    </source>
</reference>
<evidence type="ECO:0000313" key="12">
    <source>
        <dbReference type="EMBL" id="QLB40389.1"/>
    </source>
</evidence>
<evidence type="ECO:0000256" key="7">
    <source>
        <dbReference type="ARBA" id="ARBA00022989"/>
    </source>
</evidence>
<feature type="transmembrane region" description="Helical" evidence="10">
    <location>
        <begin position="41"/>
        <end position="63"/>
    </location>
</feature>
<evidence type="ECO:0000256" key="5">
    <source>
        <dbReference type="ARBA" id="ARBA00022519"/>
    </source>
</evidence>
<keyword evidence="7 10" id="KW-1133">Transmembrane helix</keyword>
<dbReference type="AlphaFoldDB" id="A0A7D5HSY9"/>
<comment type="pathway">
    <text evidence="3">Porphyrin-containing compound metabolism; protoheme biosynthesis.</text>
</comment>
<comment type="function">
    <text evidence="1">Involved in a late step of protoheme IX synthesis.</text>
</comment>
<dbReference type="InterPro" id="IPR011990">
    <property type="entry name" value="TPR-like_helical_dom_sf"/>
</dbReference>
<dbReference type="UniPathway" id="UPA00252"/>
<dbReference type="EMBL" id="CP055306">
    <property type="protein sequence ID" value="QLB40389.1"/>
    <property type="molecule type" value="Genomic_DNA"/>
</dbReference>
<keyword evidence="5" id="KW-0997">Cell inner membrane</keyword>
<dbReference type="GO" id="GO:0005886">
    <property type="term" value="C:plasma membrane"/>
    <property type="evidence" value="ECO:0007669"/>
    <property type="project" value="UniProtKB-SubCell"/>
</dbReference>
<dbReference type="GO" id="GO:0006779">
    <property type="term" value="P:porphyrin-containing compound biosynthetic process"/>
    <property type="evidence" value="ECO:0007669"/>
    <property type="project" value="UniProtKB-KW"/>
</dbReference>
<evidence type="ECO:0000256" key="3">
    <source>
        <dbReference type="ARBA" id="ARBA00004744"/>
    </source>
</evidence>
<keyword evidence="9" id="KW-0627">Porphyrin biosynthesis</keyword>
<dbReference type="Proteomes" id="UP000509660">
    <property type="component" value="Chromosome"/>
</dbReference>
<dbReference type="InterPro" id="IPR005254">
    <property type="entry name" value="Heme_biosyn_assoc_TPR_pro"/>
</dbReference>
<organism evidence="12 13">
    <name type="scientific">Mannheimia pernigra</name>
    <dbReference type="NCBI Taxonomy" id="111844"/>
    <lineage>
        <taxon>Bacteria</taxon>
        <taxon>Pseudomonadati</taxon>
        <taxon>Pseudomonadota</taxon>
        <taxon>Gammaproteobacteria</taxon>
        <taxon>Pasteurellales</taxon>
        <taxon>Pasteurellaceae</taxon>
        <taxon>Mannheimia</taxon>
    </lineage>
</organism>
<evidence type="ECO:0000256" key="6">
    <source>
        <dbReference type="ARBA" id="ARBA00022692"/>
    </source>
</evidence>
<protein>
    <submittedName>
        <fullName evidence="12">Heme biosynthesis protein HemY</fullName>
    </submittedName>
</protein>
<dbReference type="InterPro" id="IPR010817">
    <property type="entry name" value="HemY_N"/>
</dbReference>